<dbReference type="InterPro" id="IPR000418">
    <property type="entry name" value="Ets_dom"/>
</dbReference>
<dbReference type="GO" id="GO:0043565">
    <property type="term" value="F:sequence-specific DNA binding"/>
    <property type="evidence" value="ECO:0007669"/>
    <property type="project" value="InterPro"/>
</dbReference>
<dbReference type="Pfam" id="PF00178">
    <property type="entry name" value="Ets"/>
    <property type="match status" value="1"/>
</dbReference>
<evidence type="ECO:0000259" key="4">
    <source>
        <dbReference type="PROSITE" id="PS50061"/>
    </source>
</evidence>
<dbReference type="SUPFAM" id="SSF46785">
    <property type="entry name" value="Winged helix' DNA-binding domain"/>
    <property type="match status" value="1"/>
</dbReference>
<evidence type="ECO:0000256" key="1">
    <source>
        <dbReference type="ARBA" id="ARBA00005562"/>
    </source>
</evidence>
<keyword evidence="2 3" id="KW-0238">DNA-binding</keyword>
<dbReference type="EMBL" id="LUCH01001626">
    <property type="protein sequence ID" value="KAF5402740.1"/>
    <property type="molecule type" value="Genomic_DNA"/>
</dbReference>
<dbReference type="SMART" id="SM00413">
    <property type="entry name" value="ETS"/>
    <property type="match status" value="1"/>
</dbReference>
<keyword evidence="6" id="KW-1185">Reference proteome</keyword>
<dbReference type="OrthoDB" id="5961210at2759"/>
<evidence type="ECO:0000256" key="2">
    <source>
        <dbReference type="ARBA" id="ARBA00023125"/>
    </source>
</evidence>
<evidence type="ECO:0000256" key="3">
    <source>
        <dbReference type="RuleBase" id="RU004019"/>
    </source>
</evidence>
<feature type="domain" description="ETS" evidence="4">
    <location>
        <begin position="299"/>
        <end position="378"/>
    </location>
</feature>
<accession>A0A8J4T2K9</accession>
<dbReference type="GO" id="GO:0005634">
    <property type="term" value="C:nucleus"/>
    <property type="evidence" value="ECO:0007669"/>
    <property type="project" value="UniProtKB-SubCell"/>
</dbReference>
<gene>
    <name evidence="5" type="ORF">PHET_03848</name>
</gene>
<protein>
    <recommendedName>
        <fullName evidence="4">ETS domain-containing protein</fullName>
    </recommendedName>
</protein>
<dbReference type="PRINTS" id="PR00454">
    <property type="entry name" value="ETSDOMAIN"/>
</dbReference>
<dbReference type="InterPro" id="IPR046328">
    <property type="entry name" value="ETS_fam"/>
</dbReference>
<dbReference type="GO" id="GO:0000981">
    <property type="term" value="F:DNA-binding transcription factor activity, RNA polymerase II-specific"/>
    <property type="evidence" value="ECO:0007669"/>
    <property type="project" value="TreeGrafter"/>
</dbReference>
<dbReference type="GO" id="GO:0030154">
    <property type="term" value="P:cell differentiation"/>
    <property type="evidence" value="ECO:0007669"/>
    <property type="project" value="TreeGrafter"/>
</dbReference>
<dbReference type="AlphaFoldDB" id="A0A8J4T2K9"/>
<dbReference type="InterPro" id="IPR036388">
    <property type="entry name" value="WH-like_DNA-bd_sf"/>
</dbReference>
<organism evidence="5 6">
    <name type="scientific">Paragonimus heterotremus</name>
    <dbReference type="NCBI Taxonomy" id="100268"/>
    <lineage>
        <taxon>Eukaryota</taxon>
        <taxon>Metazoa</taxon>
        <taxon>Spiralia</taxon>
        <taxon>Lophotrochozoa</taxon>
        <taxon>Platyhelminthes</taxon>
        <taxon>Trematoda</taxon>
        <taxon>Digenea</taxon>
        <taxon>Plagiorchiida</taxon>
        <taxon>Troglotremata</taxon>
        <taxon>Troglotrematidae</taxon>
        <taxon>Paragonimus</taxon>
    </lineage>
</organism>
<proteinExistence type="inferred from homology"/>
<evidence type="ECO:0000313" key="6">
    <source>
        <dbReference type="Proteomes" id="UP000748531"/>
    </source>
</evidence>
<dbReference type="Gene3D" id="1.10.10.10">
    <property type="entry name" value="Winged helix-like DNA-binding domain superfamily/Winged helix DNA-binding domain"/>
    <property type="match status" value="1"/>
</dbReference>
<name>A0A8J4T2K9_9TREM</name>
<dbReference type="PANTHER" id="PTHR11849">
    <property type="entry name" value="ETS"/>
    <property type="match status" value="1"/>
</dbReference>
<comment type="subcellular location">
    <subcellularLocation>
        <location evidence="3">Nucleus</location>
    </subcellularLocation>
</comment>
<dbReference type="InterPro" id="IPR036390">
    <property type="entry name" value="WH_DNA-bd_sf"/>
</dbReference>
<sequence length="391" mass="45152">MEGDEWLQDDSRWTHSHSRPGVALLWPFSDCKSEVCPTPSRSLLVDEEFISWNSNVSTSFNNVPNVEESPQRYDSPFTVSSDFETCHTEHCCDYGVSDDAEEQCIPYRKQHTSGIGQSSLVQSQIFKPSNRSLSTQLSKSSKVTTTGPNNEGFSSMLANNDIFHYDLFVKQTLQQIEESVHKNLSDGRLYQISKDLGNGYTSGPSRFHRTNGLRTALYNERSSTLGKPRGESNRRRTGRLDEPNAIKTTYKHLQARCLPSDFPKINKENQLTHQEAHDSNSITDRSTLGIVKFIHGRRRHLLQFIMKLLDENHPCVKWIDNDRRTFHISVPDDLARLWGEYKKNKRMTFTSLTRSLRMYYTSGKLERLPGRHHQYRLLCSDEEMQYDMDQS</sequence>
<keyword evidence="3" id="KW-0539">Nucleus</keyword>
<dbReference type="PROSITE" id="PS50061">
    <property type="entry name" value="ETS_DOMAIN_3"/>
    <property type="match status" value="1"/>
</dbReference>
<reference evidence="5" key="1">
    <citation type="submission" date="2019-05" db="EMBL/GenBank/DDBJ databases">
        <title>Annotation for the trematode Paragonimus heterotremus.</title>
        <authorList>
            <person name="Choi Y.-J."/>
        </authorList>
    </citation>
    <scope>NUCLEOTIDE SEQUENCE</scope>
    <source>
        <strain evidence="5">LC</strain>
    </source>
</reference>
<dbReference type="Proteomes" id="UP000748531">
    <property type="component" value="Unassembled WGS sequence"/>
</dbReference>
<comment type="similarity">
    <text evidence="1 3">Belongs to the ETS family.</text>
</comment>
<comment type="caution">
    <text evidence="5">The sequence shown here is derived from an EMBL/GenBank/DDBJ whole genome shotgun (WGS) entry which is preliminary data.</text>
</comment>
<evidence type="ECO:0000313" key="5">
    <source>
        <dbReference type="EMBL" id="KAF5402740.1"/>
    </source>
</evidence>